<proteinExistence type="predicted"/>
<accession>A0ABY3PJ26</accession>
<evidence type="ECO:0000313" key="3">
    <source>
        <dbReference type="EMBL" id="UFP93552.1"/>
    </source>
</evidence>
<reference evidence="3 4" key="1">
    <citation type="journal article" date="2021" name="Genome Biol. Evol.">
        <title>Complete Genome Sequencing of a Novel Gloeobacter Species from a Waterfall Cave in Mexico.</title>
        <authorList>
            <person name="Saw J.H."/>
            <person name="Cardona T."/>
            <person name="Montejano G."/>
        </authorList>
    </citation>
    <scope>NUCLEOTIDE SEQUENCE [LARGE SCALE GENOMIC DNA]</scope>
    <source>
        <strain evidence="3">MG652769</strain>
    </source>
</reference>
<dbReference type="RefSeq" id="WP_230840602.1">
    <property type="nucleotide sequence ID" value="NZ_CP063845.1"/>
</dbReference>
<feature type="chain" id="PRO_5046288481" evidence="2">
    <location>
        <begin position="21"/>
        <end position="198"/>
    </location>
</feature>
<feature type="region of interest" description="Disordered" evidence="1">
    <location>
        <begin position="153"/>
        <end position="198"/>
    </location>
</feature>
<organism evidence="3 4">
    <name type="scientific">Gloeobacter morelensis MG652769</name>
    <dbReference type="NCBI Taxonomy" id="2781736"/>
    <lineage>
        <taxon>Bacteria</taxon>
        <taxon>Bacillati</taxon>
        <taxon>Cyanobacteriota</taxon>
        <taxon>Cyanophyceae</taxon>
        <taxon>Gloeobacterales</taxon>
        <taxon>Gloeobacteraceae</taxon>
        <taxon>Gloeobacter</taxon>
        <taxon>Gloeobacter morelensis</taxon>
    </lineage>
</organism>
<protein>
    <submittedName>
        <fullName evidence="3">Uncharacterized protein</fullName>
    </submittedName>
</protein>
<evidence type="ECO:0000256" key="2">
    <source>
        <dbReference type="SAM" id="SignalP"/>
    </source>
</evidence>
<feature type="compositionally biased region" description="Basic and acidic residues" evidence="1">
    <location>
        <begin position="165"/>
        <end position="174"/>
    </location>
</feature>
<keyword evidence="2" id="KW-0732">Signal</keyword>
<gene>
    <name evidence="3" type="ORF">ISF26_17415</name>
</gene>
<feature type="compositionally biased region" description="Basic and acidic residues" evidence="1">
    <location>
        <begin position="182"/>
        <end position="198"/>
    </location>
</feature>
<dbReference type="EMBL" id="CP063845">
    <property type="protein sequence ID" value="UFP93552.1"/>
    <property type="molecule type" value="Genomic_DNA"/>
</dbReference>
<evidence type="ECO:0000313" key="4">
    <source>
        <dbReference type="Proteomes" id="UP001054846"/>
    </source>
</evidence>
<dbReference type="Proteomes" id="UP001054846">
    <property type="component" value="Chromosome"/>
</dbReference>
<feature type="signal peptide" evidence="2">
    <location>
        <begin position="1"/>
        <end position="20"/>
    </location>
</feature>
<evidence type="ECO:0000256" key="1">
    <source>
        <dbReference type="SAM" id="MobiDB-lite"/>
    </source>
</evidence>
<keyword evidence="4" id="KW-1185">Reference proteome</keyword>
<sequence>MQCGLVGAVMVGALALPAAAGDSKVNRQGLCSAASTYQLNLAEQKGVLGVDFVVNSKGIGEQWRFVLQEDGKTFFQGGVTNTKGVLKASAKTNNEDEDFVKAIATNLTTGEVCQTTVRIDPDDDDRCDDRFDDSATADRRRRCRDRDDRFDDSAALTPTADDRDDDRCDDRFDDGFGDQAATDDRRRRCRDRDDRGDG</sequence>
<name>A0ABY3PJ26_9CYAN</name>